<name>A0A532UW68_UNCT6</name>
<organism evidence="1 2">
    <name type="scientific">candidate division TA06 bacterium B3_TA06</name>
    <dbReference type="NCBI Taxonomy" id="2012487"/>
    <lineage>
        <taxon>Bacteria</taxon>
        <taxon>Bacteria division TA06</taxon>
    </lineage>
</organism>
<dbReference type="GO" id="GO:0003676">
    <property type="term" value="F:nucleic acid binding"/>
    <property type="evidence" value="ECO:0007669"/>
    <property type="project" value="InterPro"/>
</dbReference>
<accession>A0A532UW68</accession>
<comment type="caution">
    <text evidence="1">The sequence shown here is derived from an EMBL/GenBank/DDBJ whole genome shotgun (WGS) entry which is preliminary data.</text>
</comment>
<dbReference type="Proteomes" id="UP000317778">
    <property type="component" value="Unassembled WGS sequence"/>
</dbReference>
<protein>
    <recommendedName>
        <fullName evidence="3">DUF91 domain-containing protein</fullName>
    </recommendedName>
</protein>
<dbReference type="EMBL" id="NJBO01000024">
    <property type="protein sequence ID" value="TKJ39171.1"/>
    <property type="molecule type" value="Genomic_DNA"/>
</dbReference>
<evidence type="ECO:0000313" key="2">
    <source>
        <dbReference type="Proteomes" id="UP000317778"/>
    </source>
</evidence>
<reference evidence="1 2" key="1">
    <citation type="submission" date="2017-06" db="EMBL/GenBank/DDBJ databases">
        <title>Novel microbial phyla capable of carbon fixation and sulfur reduction in deep-sea sediments.</title>
        <authorList>
            <person name="Huang J."/>
            <person name="Baker B."/>
            <person name="Wang Y."/>
        </authorList>
    </citation>
    <scope>NUCLEOTIDE SEQUENCE [LARGE SCALE GENOMIC DNA]</scope>
    <source>
        <strain evidence="1">B3_TA06</strain>
    </source>
</reference>
<dbReference type="AlphaFoldDB" id="A0A532UW68"/>
<gene>
    <name evidence="1" type="ORF">CEE36_10405</name>
</gene>
<proteinExistence type="predicted"/>
<evidence type="ECO:0008006" key="3">
    <source>
        <dbReference type="Google" id="ProtNLM"/>
    </source>
</evidence>
<dbReference type="InterPro" id="IPR011856">
    <property type="entry name" value="tRNA_endonuc-like_dom_sf"/>
</dbReference>
<evidence type="ECO:0000313" key="1">
    <source>
        <dbReference type="EMBL" id="TKJ39171.1"/>
    </source>
</evidence>
<sequence length="365" mass="41941">MGMWTIGADGRPVKVKETKLQKEKFLEENLEDWIAADPSLLGEPLLIVGRQVLIPDVRDRLDLLALDPDGKAVIIELKRGKLKDPVDMQALRYASYISKWGFDEFERHARGFLGKQVDPEFNFNELYENFCSEAGADETPEVNTDQRMIIIGSEVKEKLGSVALWLREHHVDIKVIEVDAYREGESLLVQPRVIIPVEISRFTETGRPVKSDVSRPWLTDGKTWHLEKRCSPKTKDMLLQLDSMIQENFEVDGPRWNQGGYVAYRIGSRNWLCINTLASVLNLDFLVKINTFTQSNLAQRLGVVEFDKKSSLAEKFSLPTSVSVEHHNEKADWITLHLKEGFDLENEAFLEFLKEAYEAFPFWKE</sequence>
<dbReference type="Gene3D" id="3.40.1350.10">
    <property type="match status" value="1"/>
</dbReference>